<name>A0A445ARZ9_ARAHY</name>
<dbReference type="STRING" id="3818.A0A445ARZ9"/>
<sequence length="454" mass="50707">MGMNVIVLSLALPSHIMVVLKVAKRLISKGVHHVTIVTTEEARDNILRIPNSQSSNISFEFFSDGLSLDNDRIDREEVINSLETKGSKNLSSLISTLTKTREYSCMIISGVFHWATNIGVEHGIPCALLWIGSSSVFSICYRYFKGINVFPVEDLNENVHIPGLPTSFEVRDVHSFMLPNTPEILRKVLIDLFKSFDKVKWVIGISIYEIEEEVVKSIASLTPFYTIGPLVSPFLLGKKETNDDNGNVHMWYAEDSCIEWLDNKPSTSVIYVSFGSLVVLSKKEIHNLAMALKNINKPFLWVLNPSKKDCVEELPPEFLQDTKGMGLVVKWCNQERVLRHPSVACFVSHGGFSSIMETIVAGVPVVCLPYFSDHPTNAMLITNVFGNGVRIKCGEDCVVSAQEFERCIWEVTDGPNARKIKNNASEMKMLARKASQEGGSADNNIGQFINEIMK</sequence>
<gene>
    <name evidence="6" type="ORF">Ahy_B01g053510</name>
</gene>
<dbReference type="SUPFAM" id="SSF53756">
    <property type="entry name" value="UDP-Glycosyltransferase/glycogen phosphorylase"/>
    <property type="match status" value="1"/>
</dbReference>
<keyword evidence="2 3" id="KW-0808">Transferase</keyword>
<dbReference type="Pfam" id="PF00201">
    <property type="entry name" value="UDPGT"/>
    <property type="match status" value="1"/>
</dbReference>
<dbReference type="SMR" id="A0A445ARZ9"/>
<dbReference type="GO" id="GO:0080043">
    <property type="term" value="F:quercetin 3-O-glucosyltransferase activity"/>
    <property type="evidence" value="ECO:0007669"/>
    <property type="project" value="TreeGrafter"/>
</dbReference>
<dbReference type="PANTHER" id="PTHR11926:SF1264">
    <property type="entry name" value="GLYCOSYLTRANSFERASE-RELATED"/>
    <property type="match status" value="1"/>
</dbReference>
<keyword evidence="7" id="KW-1185">Reference proteome</keyword>
<proteinExistence type="inferred from homology"/>
<dbReference type="InterPro" id="IPR035595">
    <property type="entry name" value="UDP_glycos_trans_CS"/>
</dbReference>
<feature type="chain" id="PRO_5019468066" description="Glycosyltransferase" evidence="5">
    <location>
        <begin position="22"/>
        <end position="454"/>
    </location>
</feature>
<dbReference type="EC" id="2.4.1.-" evidence="4"/>
<dbReference type="EMBL" id="SDMP01000011">
    <property type="protein sequence ID" value="RYR29181.1"/>
    <property type="molecule type" value="Genomic_DNA"/>
</dbReference>
<comment type="caution">
    <text evidence="6">The sequence shown here is derived from an EMBL/GenBank/DDBJ whole genome shotgun (WGS) entry which is preliminary data.</text>
</comment>
<evidence type="ECO:0000313" key="7">
    <source>
        <dbReference type="Proteomes" id="UP000289738"/>
    </source>
</evidence>
<evidence type="ECO:0000256" key="1">
    <source>
        <dbReference type="ARBA" id="ARBA00009995"/>
    </source>
</evidence>
<dbReference type="Gene3D" id="3.40.50.2000">
    <property type="entry name" value="Glycogen Phosphorylase B"/>
    <property type="match status" value="2"/>
</dbReference>
<dbReference type="OrthoDB" id="5835829at2759"/>
<dbReference type="GO" id="GO:0010294">
    <property type="term" value="F:abscisic acid glucosyltransferase activity"/>
    <property type="evidence" value="ECO:0007669"/>
    <property type="project" value="TreeGrafter"/>
</dbReference>
<dbReference type="PROSITE" id="PS00375">
    <property type="entry name" value="UDPGT"/>
    <property type="match status" value="1"/>
</dbReference>
<dbReference type="Proteomes" id="UP000289738">
    <property type="component" value="Chromosome B01"/>
</dbReference>
<dbReference type="Gramene" id="arahy.Tifrunner.gnm2.ann2.Ah11g187600.1">
    <property type="protein sequence ID" value="arahy.Tifrunner.gnm2.ann2.Ah11g187600.1-CDS-1"/>
    <property type="gene ID" value="arahy.Tifrunner.gnm2.ann2.Ah11g187600"/>
</dbReference>
<evidence type="ECO:0000313" key="6">
    <source>
        <dbReference type="EMBL" id="RYR29181.1"/>
    </source>
</evidence>
<evidence type="ECO:0000256" key="3">
    <source>
        <dbReference type="RuleBase" id="RU003718"/>
    </source>
</evidence>
<reference evidence="6 7" key="1">
    <citation type="submission" date="2019-01" db="EMBL/GenBank/DDBJ databases">
        <title>Sequencing of cultivated peanut Arachis hypogaea provides insights into genome evolution and oil improvement.</title>
        <authorList>
            <person name="Chen X."/>
        </authorList>
    </citation>
    <scope>NUCLEOTIDE SEQUENCE [LARGE SCALE GENOMIC DNA]</scope>
    <source>
        <strain evidence="7">cv. Fuhuasheng</strain>
        <tissue evidence="6">Leaves</tissue>
    </source>
</reference>
<evidence type="ECO:0000256" key="4">
    <source>
        <dbReference type="RuleBase" id="RU362057"/>
    </source>
</evidence>
<evidence type="ECO:0000256" key="5">
    <source>
        <dbReference type="SAM" id="SignalP"/>
    </source>
</evidence>
<comment type="similarity">
    <text evidence="1 3">Belongs to the UDP-glycosyltransferase family.</text>
</comment>
<dbReference type="GO" id="GO:0080044">
    <property type="term" value="F:quercetin 7-O-glucosyltransferase activity"/>
    <property type="evidence" value="ECO:0007669"/>
    <property type="project" value="TreeGrafter"/>
</dbReference>
<dbReference type="AlphaFoldDB" id="A0A445ARZ9"/>
<keyword evidence="3" id="KW-0328">Glycosyltransferase</keyword>
<dbReference type="CDD" id="cd03784">
    <property type="entry name" value="GT1_Gtf-like"/>
    <property type="match status" value="1"/>
</dbReference>
<accession>A0A445ARZ9</accession>
<dbReference type="InterPro" id="IPR002213">
    <property type="entry name" value="UDP_glucos_trans"/>
</dbReference>
<dbReference type="PANTHER" id="PTHR11926">
    <property type="entry name" value="GLUCOSYL/GLUCURONOSYL TRANSFERASES"/>
    <property type="match status" value="1"/>
</dbReference>
<feature type="signal peptide" evidence="5">
    <location>
        <begin position="1"/>
        <end position="21"/>
    </location>
</feature>
<organism evidence="6 7">
    <name type="scientific">Arachis hypogaea</name>
    <name type="common">Peanut</name>
    <dbReference type="NCBI Taxonomy" id="3818"/>
    <lineage>
        <taxon>Eukaryota</taxon>
        <taxon>Viridiplantae</taxon>
        <taxon>Streptophyta</taxon>
        <taxon>Embryophyta</taxon>
        <taxon>Tracheophyta</taxon>
        <taxon>Spermatophyta</taxon>
        <taxon>Magnoliopsida</taxon>
        <taxon>eudicotyledons</taxon>
        <taxon>Gunneridae</taxon>
        <taxon>Pentapetalae</taxon>
        <taxon>rosids</taxon>
        <taxon>fabids</taxon>
        <taxon>Fabales</taxon>
        <taxon>Fabaceae</taxon>
        <taxon>Papilionoideae</taxon>
        <taxon>50 kb inversion clade</taxon>
        <taxon>dalbergioids sensu lato</taxon>
        <taxon>Dalbergieae</taxon>
        <taxon>Pterocarpus clade</taxon>
        <taxon>Arachis</taxon>
    </lineage>
</organism>
<dbReference type="FunFam" id="3.40.50.2000:FF:000060">
    <property type="entry name" value="Glycosyltransferase"/>
    <property type="match status" value="1"/>
</dbReference>
<keyword evidence="5" id="KW-0732">Signal</keyword>
<evidence type="ECO:0000256" key="2">
    <source>
        <dbReference type="ARBA" id="ARBA00022679"/>
    </source>
</evidence>
<protein>
    <recommendedName>
        <fullName evidence="4">Glycosyltransferase</fullName>
        <ecNumber evidence="4">2.4.1.-</ecNumber>
    </recommendedName>
</protein>